<dbReference type="CDD" id="cd00093">
    <property type="entry name" value="HTH_XRE"/>
    <property type="match status" value="1"/>
</dbReference>
<accession>A0A1H4YCR1</accession>
<sequence length="130" mass="14196">MAKNCHCKYASGKILTLSEEIGARLRQLRAQAGLTQDQLAEKLGVSKRTQGNYESGASDAPASYLSLAARELGFDVAFIINGVRTTLTNEALSEVEDCLITQYRSITPGDQEAIRRFLKAMADDAARQQN</sequence>
<dbReference type="SUPFAM" id="SSF47413">
    <property type="entry name" value="lambda repressor-like DNA-binding domains"/>
    <property type="match status" value="1"/>
</dbReference>
<dbReference type="AlphaFoldDB" id="A0A1H4YCR1"/>
<proteinExistence type="predicted"/>
<feature type="domain" description="HTH cro/C1-type" evidence="1">
    <location>
        <begin position="25"/>
        <end position="79"/>
    </location>
</feature>
<evidence type="ECO:0000313" key="3">
    <source>
        <dbReference type="Proteomes" id="UP000183114"/>
    </source>
</evidence>
<evidence type="ECO:0000259" key="1">
    <source>
        <dbReference type="PROSITE" id="PS50943"/>
    </source>
</evidence>
<organism evidence="2 3">
    <name type="scientific">Pseudomonas frederiksbergensis</name>
    <dbReference type="NCBI Taxonomy" id="104087"/>
    <lineage>
        <taxon>Bacteria</taxon>
        <taxon>Pseudomonadati</taxon>
        <taxon>Pseudomonadota</taxon>
        <taxon>Gammaproteobacteria</taxon>
        <taxon>Pseudomonadales</taxon>
        <taxon>Pseudomonadaceae</taxon>
        <taxon>Pseudomonas</taxon>
    </lineage>
</organism>
<protein>
    <submittedName>
        <fullName evidence="2">Transcriptional regulator, contains XRE-family HTH domain</fullName>
    </submittedName>
</protein>
<dbReference type="Proteomes" id="UP000183114">
    <property type="component" value="Unassembled WGS sequence"/>
</dbReference>
<reference evidence="2 3" key="1">
    <citation type="submission" date="2016-10" db="EMBL/GenBank/DDBJ databases">
        <authorList>
            <person name="de Groot N.N."/>
        </authorList>
    </citation>
    <scope>NUCLEOTIDE SEQUENCE [LARGE SCALE GENOMIC DNA]</scope>
    <source>
        <strain evidence="2 3">BS3655</strain>
    </source>
</reference>
<dbReference type="SMART" id="SM00530">
    <property type="entry name" value="HTH_XRE"/>
    <property type="match status" value="1"/>
</dbReference>
<name>A0A1H4YCR1_9PSED</name>
<dbReference type="EMBL" id="FNTF01000002">
    <property type="protein sequence ID" value="SED15673.1"/>
    <property type="molecule type" value="Genomic_DNA"/>
</dbReference>
<dbReference type="InterPro" id="IPR001387">
    <property type="entry name" value="Cro/C1-type_HTH"/>
</dbReference>
<dbReference type="Gene3D" id="1.10.260.40">
    <property type="entry name" value="lambda repressor-like DNA-binding domains"/>
    <property type="match status" value="1"/>
</dbReference>
<dbReference type="GO" id="GO:0003677">
    <property type="term" value="F:DNA binding"/>
    <property type="evidence" value="ECO:0007669"/>
    <property type="project" value="InterPro"/>
</dbReference>
<dbReference type="PROSITE" id="PS50943">
    <property type="entry name" value="HTH_CROC1"/>
    <property type="match status" value="1"/>
</dbReference>
<evidence type="ECO:0000313" key="2">
    <source>
        <dbReference type="EMBL" id="SED15673.1"/>
    </source>
</evidence>
<gene>
    <name evidence="2" type="ORF">SAMN04490185_2884</name>
</gene>
<dbReference type="Pfam" id="PF13560">
    <property type="entry name" value="HTH_31"/>
    <property type="match status" value="1"/>
</dbReference>
<dbReference type="InterPro" id="IPR010982">
    <property type="entry name" value="Lambda_DNA-bd_dom_sf"/>
</dbReference>